<evidence type="ECO:0000313" key="3">
    <source>
        <dbReference type="Proteomes" id="UP001359781"/>
    </source>
</evidence>
<reference evidence="2 3" key="1">
    <citation type="submission" date="2024-02" db="EMBL/GenBank/DDBJ databases">
        <title>Whole genome sequencing and characterization of Corynebacterium isolated from the ocular surface of dry eye disease sufferers.</title>
        <authorList>
            <person name="Naqvi M."/>
        </authorList>
    </citation>
    <scope>NUCLEOTIDE SEQUENCE [LARGE SCALE GENOMIC DNA]</scope>
    <source>
        <strain evidence="2 3">PCRF</strain>
    </source>
</reference>
<evidence type="ECO:0000256" key="1">
    <source>
        <dbReference type="SAM" id="MobiDB-lite"/>
    </source>
</evidence>
<feature type="compositionally biased region" description="Basic and acidic residues" evidence="1">
    <location>
        <begin position="171"/>
        <end position="180"/>
    </location>
</feature>
<evidence type="ECO:0000313" key="2">
    <source>
        <dbReference type="EMBL" id="MEJ4100881.1"/>
    </source>
</evidence>
<evidence type="ECO:0008006" key="4">
    <source>
        <dbReference type="Google" id="ProtNLM"/>
    </source>
</evidence>
<comment type="caution">
    <text evidence="2">The sequence shown here is derived from an EMBL/GenBank/DDBJ whole genome shotgun (WGS) entry which is preliminary data.</text>
</comment>
<feature type="region of interest" description="Disordered" evidence="1">
    <location>
        <begin position="171"/>
        <end position="214"/>
    </location>
</feature>
<dbReference type="RefSeq" id="WP_337891015.1">
    <property type="nucleotide sequence ID" value="NZ_JBAHVI010000012.1"/>
</dbReference>
<accession>A0ABU8P2Y8</accession>
<protein>
    <recommendedName>
        <fullName evidence="4">HTH cro/C1-type domain-containing protein</fullName>
    </recommendedName>
</protein>
<organism evidence="2 3">
    <name type="scientific">Corynebacterium mastitidis</name>
    <dbReference type="NCBI Taxonomy" id="161890"/>
    <lineage>
        <taxon>Bacteria</taxon>
        <taxon>Bacillati</taxon>
        <taxon>Actinomycetota</taxon>
        <taxon>Actinomycetes</taxon>
        <taxon>Mycobacteriales</taxon>
        <taxon>Corynebacteriaceae</taxon>
        <taxon>Corynebacterium</taxon>
    </lineage>
</organism>
<dbReference type="EMBL" id="JBAHVJ010000013">
    <property type="protein sequence ID" value="MEJ4100881.1"/>
    <property type="molecule type" value="Genomic_DNA"/>
</dbReference>
<keyword evidence="3" id="KW-1185">Reference proteome</keyword>
<sequence>MDQQIAWFSSAARRKITVTEIGEALGVSRNTARSRLDARLSSDDVITLSRALGVNPAIALEELQYLDTDELLDWSESDGKLVSTASDSELAMELARRLNPATLADALADIARAPERLKNLDGQDVARALLLLQQEITRRTDGLNTLLKQEGEEPITEQQALHTLADVDDLAARRERHADGGDESTPAATAELYAADSSLDETEERWERGEDPID</sequence>
<dbReference type="Proteomes" id="UP001359781">
    <property type="component" value="Unassembled WGS sequence"/>
</dbReference>
<proteinExistence type="predicted"/>
<gene>
    <name evidence="2" type="ORF">V5S96_11015</name>
</gene>
<feature type="compositionally biased region" description="Basic and acidic residues" evidence="1">
    <location>
        <begin position="205"/>
        <end position="214"/>
    </location>
</feature>
<name>A0ABU8P2Y8_9CORY</name>